<feature type="domain" description="VOC" evidence="1">
    <location>
        <begin position="10"/>
        <end position="133"/>
    </location>
</feature>
<name>A0A853I873_9GAMM</name>
<dbReference type="AlphaFoldDB" id="A0A853I873"/>
<dbReference type="InterPro" id="IPR052393">
    <property type="entry name" value="Cadmium-induced_rsp"/>
</dbReference>
<dbReference type="PROSITE" id="PS51819">
    <property type="entry name" value="VOC"/>
    <property type="match status" value="1"/>
</dbReference>
<dbReference type="GO" id="GO:0046686">
    <property type="term" value="P:response to cadmium ion"/>
    <property type="evidence" value="ECO:0007669"/>
    <property type="project" value="TreeGrafter"/>
</dbReference>
<proteinExistence type="predicted"/>
<gene>
    <name evidence="2" type="ORF">H0A36_23700</name>
</gene>
<dbReference type="SUPFAM" id="SSF54593">
    <property type="entry name" value="Glyoxalase/Bleomycin resistance protein/Dihydroxybiphenyl dioxygenase"/>
    <property type="match status" value="1"/>
</dbReference>
<dbReference type="InterPro" id="IPR029068">
    <property type="entry name" value="Glyas_Bleomycin-R_OHBP_Dase"/>
</dbReference>
<evidence type="ECO:0000313" key="3">
    <source>
        <dbReference type="Proteomes" id="UP000569732"/>
    </source>
</evidence>
<dbReference type="Gene3D" id="3.10.180.10">
    <property type="entry name" value="2,3-Dihydroxybiphenyl 1,2-Dioxygenase, domain 1"/>
    <property type="match status" value="1"/>
</dbReference>
<dbReference type="PANTHER" id="PTHR41294">
    <property type="entry name" value="CADMIUM-INDUCED PROTEIN CADI"/>
    <property type="match status" value="1"/>
</dbReference>
<dbReference type="RefSeq" id="WP_180571028.1">
    <property type="nucleotide sequence ID" value="NZ_JACCKB010000057.1"/>
</dbReference>
<keyword evidence="3" id="KW-1185">Reference proteome</keyword>
<dbReference type="PANTHER" id="PTHR41294:SF1">
    <property type="entry name" value="CADMIUM-INDUCED PROTEIN CADI"/>
    <property type="match status" value="1"/>
</dbReference>
<comment type="caution">
    <text evidence="2">The sequence shown here is derived from an EMBL/GenBank/DDBJ whole genome shotgun (WGS) entry which is preliminary data.</text>
</comment>
<dbReference type="InterPro" id="IPR037523">
    <property type="entry name" value="VOC_core"/>
</dbReference>
<evidence type="ECO:0000313" key="2">
    <source>
        <dbReference type="EMBL" id="NYZ69029.1"/>
    </source>
</evidence>
<protein>
    <submittedName>
        <fullName evidence="2">VOC family protein</fullName>
    </submittedName>
</protein>
<evidence type="ECO:0000259" key="1">
    <source>
        <dbReference type="PROSITE" id="PS51819"/>
    </source>
</evidence>
<accession>A0A853I873</accession>
<sequence length="147" mass="16529">MTEKLTRLPSLTHIALHVQNLDECILFYQSYCNMQIIHQRHNDHSTVVWLAEANRETEMIFVLMSGGPLRQQHDQGYGHLGFAVANRKSVDDIATKATQDNCLIWPPKEEPFPVGYYCGVVDPNGNYVEFSYGQPLGPGAKPLPSLS</sequence>
<dbReference type="EMBL" id="JACCKB010000057">
    <property type="protein sequence ID" value="NYZ69029.1"/>
    <property type="molecule type" value="Genomic_DNA"/>
</dbReference>
<dbReference type="Proteomes" id="UP000569732">
    <property type="component" value="Unassembled WGS sequence"/>
</dbReference>
<dbReference type="InterPro" id="IPR004360">
    <property type="entry name" value="Glyas_Fos-R_dOase_dom"/>
</dbReference>
<reference evidence="2 3" key="1">
    <citation type="submission" date="2020-07" db="EMBL/GenBank/DDBJ databases">
        <title>Endozoicomonas sp. nov., isolated from sediment.</title>
        <authorList>
            <person name="Gu T."/>
        </authorList>
    </citation>
    <scope>NUCLEOTIDE SEQUENCE [LARGE SCALE GENOMIC DNA]</scope>
    <source>
        <strain evidence="2 3">SM1973</strain>
    </source>
</reference>
<dbReference type="CDD" id="cd06587">
    <property type="entry name" value="VOC"/>
    <property type="match status" value="1"/>
</dbReference>
<organism evidence="2 3">
    <name type="scientific">Spartinivicinus marinus</name>
    <dbReference type="NCBI Taxonomy" id="2994442"/>
    <lineage>
        <taxon>Bacteria</taxon>
        <taxon>Pseudomonadati</taxon>
        <taxon>Pseudomonadota</taxon>
        <taxon>Gammaproteobacteria</taxon>
        <taxon>Oceanospirillales</taxon>
        <taxon>Zooshikellaceae</taxon>
        <taxon>Spartinivicinus</taxon>
    </lineage>
</organism>
<dbReference type="Pfam" id="PF00903">
    <property type="entry name" value="Glyoxalase"/>
    <property type="match status" value="1"/>
</dbReference>